<dbReference type="GO" id="GO:0005886">
    <property type="term" value="C:plasma membrane"/>
    <property type="evidence" value="ECO:0007669"/>
    <property type="project" value="UniProtKB-SubCell"/>
</dbReference>
<feature type="transmembrane region" description="Helical" evidence="6">
    <location>
        <begin position="124"/>
        <end position="142"/>
    </location>
</feature>
<feature type="transmembrane region" description="Helical" evidence="6">
    <location>
        <begin position="12"/>
        <end position="35"/>
    </location>
</feature>
<organism evidence="7 8">
    <name type="scientific">Lentilactobacillus sunkii DSM 19904</name>
    <dbReference type="NCBI Taxonomy" id="1423808"/>
    <lineage>
        <taxon>Bacteria</taxon>
        <taxon>Bacillati</taxon>
        <taxon>Bacillota</taxon>
        <taxon>Bacilli</taxon>
        <taxon>Lactobacillales</taxon>
        <taxon>Lactobacillaceae</taxon>
        <taxon>Lentilactobacillus</taxon>
    </lineage>
</organism>
<dbReference type="InterPro" id="IPR018385">
    <property type="entry name" value="C4_dicarb_anaerob_car-like"/>
</dbReference>
<comment type="caution">
    <text evidence="7">The sequence shown here is derived from an EMBL/GenBank/DDBJ whole genome shotgun (WGS) entry which is preliminary data.</text>
</comment>
<evidence type="ECO:0000313" key="7">
    <source>
        <dbReference type="EMBL" id="KRK87491.1"/>
    </source>
</evidence>
<keyword evidence="5 6" id="KW-0472">Membrane</keyword>
<keyword evidence="2" id="KW-1003">Cell membrane</keyword>
<keyword evidence="8" id="KW-1185">Reference proteome</keyword>
<protein>
    <submittedName>
        <fullName evidence="7">C4-dicarboxylate anaerobic carrier, arginine transporter</fullName>
    </submittedName>
</protein>
<feature type="transmembrane region" description="Helical" evidence="6">
    <location>
        <begin position="452"/>
        <end position="475"/>
    </location>
</feature>
<feature type="transmembrane region" description="Helical" evidence="6">
    <location>
        <begin position="148"/>
        <end position="172"/>
    </location>
</feature>
<feature type="transmembrane region" description="Helical" evidence="6">
    <location>
        <begin position="353"/>
        <end position="377"/>
    </location>
</feature>
<proteinExistence type="predicted"/>
<evidence type="ECO:0000313" key="8">
    <source>
        <dbReference type="Proteomes" id="UP000051581"/>
    </source>
</evidence>
<feature type="transmembrane region" description="Helical" evidence="6">
    <location>
        <begin position="83"/>
        <end position="103"/>
    </location>
</feature>
<name>A0A0R1L1C9_9LACO</name>
<feature type="transmembrane region" description="Helical" evidence="6">
    <location>
        <begin position="487"/>
        <end position="504"/>
    </location>
</feature>
<evidence type="ECO:0000256" key="5">
    <source>
        <dbReference type="ARBA" id="ARBA00023136"/>
    </source>
</evidence>
<dbReference type="Pfam" id="PF03606">
    <property type="entry name" value="DcuC"/>
    <property type="match status" value="1"/>
</dbReference>
<dbReference type="AlphaFoldDB" id="A0A0R1L1C9"/>
<dbReference type="PANTHER" id="PTHR43652:SF6">
    <property type="entry name" value="ARGININE REPRESSOR"/>
    <property type="match status" value="1"/>
</dbReference>
<accession>A0A0R1L1C9</accession>
<feature type="transmembrane region" description="Helical" evidence="6">
    <location>
        <begin position="179"/>
        <end position="197"/>
    </location>
</feature>
<evidence type="ECO:0000256" key="1">
    <source>
        <dbReference type="ARBA" id="ARBA00004651"/>
    </source>
</evidence>
<evidence type="ECO:0000256" key="2">
    <source>
        <dbReference type="ARBA" id="ARBA00022475"/>
    </source>
</evidence>
<dbReference type="EMBL" id="AZEA01000020">
    <property type="protein sequence ID" value="KRK87491.1"/>
    <property type="molecule type" value="Genomic_DNA"/>
</dbReference>
<gene>
    <name evidence="7" type="ORF">FD17_GL001244</name>
</gene>
<dbReference type="RefSeq" id="WP_057826065.1">
    <property type="nucleotide sequence ID" value="NZ_AZEA01000020.1"/>
</dbReference>
<dbReference type="InterPro" id="IPR051679">
    <property type="entry name" value="DASS-Related_Transporters"/>
</dbReference>
<feature type="transmembrane region" description="Helical" evidence="6">
    <location>
        <begin position="322"/>
        <end position="341"/>
    </location>
</feature>
<feature type="transmembrane region" description="Helical" evidence="6">
    <location>
        <begin position="267"/>
        <end position="288"/>
    </location>
</feature>
<dbReference type="PANTHER" id="PTHR43652">
    <property type="entry name" value="BASIC AMINO ACID ANTIPORTER YFCC-RELATED"/>
    <property type="match status" value="1"/>
</dbReference>
<dbReference type="OrthoDB" id="255482at2"/>
<dbReference type="Proteomes" id="UP000051581">
    <property type="component" value="Unassembled WGS sequence"/>
</dbReference>
<evidence type="ECO:0000256" key="4">
    <source>
        <dbReference type="ARBA" id="ARBA00022989"/>
    </source>
</evidence>
<reference evidence="7 8" key="1">
    <citation type="journal article" date="2015" name="Genome Announc.">
        <title>Expanding the biotechnology potential of lactobacilli through comparative genomics of 213 strains and associated genera.</title>
        <authorList>
            <person name="Sun Z."/>
            <person name="Harris H.M."/>
            <person name="McCann A."/>
            <person name="Guo C."/>
            <person name="Argimon S."/>
            <person name="Zhang W."/>
            <person name="Yang X."/>
            <person name="Jeffery I.B."/>
            <person name="Cooney J.C."/>
            <person name="Kagawa T.F."/>
            <person name="Liu W."/>
            <person name="Song Y."/>
            <person name="Salvetti E."/>
            <person name="Wrobel A."/>
            <person name="Rasinkangas P."/>
            <person name="Parkhill J."/>
            <person name="Rea M.C."/>
            <person name="O'Sullivan O."/>
            <person name="Ritari J."/>
            <person name="Douillard F.P."/>
            <person name="Paul Ross R."/>
            <person name="Yang R."/>
            <person name="Briner A.E."/>
            <person name="Felis G.E."/>
            <person name="de Vos W.M."/>
            <person name="Barrangou R."/>
            <person name="Klaenhammer T.R."/>
            <person name="Caufield P.W."/>
            <person name="Cui Y."/>
            <person name="Zhang H."/>
            <person name="O'Toole P.W."/>
        </authorList>
    </citation>
    <scope>NUCLEOTIDE SEQUENCE [LARGE SCALE GENOMIC DNA]</scope>
    <source>
        <strain evidence="7 8">DSM 19904</strain>
    </source>
</reference>
<feature type="transmembrane region" description="Helical" evidence="6">
    <location>
        <begin position="397"/>
        <end position="416"/>
    </location>
</feature>
<feature type="transmembrane region" description="Helical" evidence="6">
    <location>
        <begin position="203"/>
        <end position="225"/>
    </location>
</feature>
<keyword evidence="4 6" id="KW-1133">Transmembrane helix</keyword>
<dbReference type="PATRIC" id="fig|1423808.3.peg.1256"/>
<evidence type="ECO:0000256" key="3">
    <source>
        <dbReference type="ARBA" id="ARBA00022692"/>
    </source>
</evidence>
<keyword evidence="3 6" id="KW-0812">Transmembrane</keyword>
<comment type="subcellular location">
    <subcellularLocation>
        <location evidence="1">Cell membrane</location>
        <topology evidence="1">Multi-pass membrane protein</topology>
    </subcellularLocation>
</comment>
<sequence>MNNSDPIKKQRFKMPSAFTILFGIIVFIAVMTWIIPAGTYKTTADGTLISGTYHTVASHTQGLWDVLMAPIIGMIGNKATTGAIEISIFILVIGGFLGVVNKTGALDDGIRAIVHRYTGHEKRLIIILMILFSAGGSTYGMGEETMAFFPLLIPIMMGVGYDSLVAVGIILLSTRVGDLASTVNPFATGVASGIIKISPGVGLFSRVILLVIVTAMAIWFVIHYAEKVKKDPTKSLVYNQRQDDMKRFSVADRTSAPQPLTKAQKHVLWVFCLTFVIMIVGLIPWTSINKSWTFFDTFNGWITSNAFLGTVLGKDIVPLGNWYFNEITLLFLLMSIIIMFVSHMKEAEFISAFMNGMADLLNVAIIVAVARGIQAVMNSGMITGTILHWGENGLSGLPKLIFAILAFAFFCVLSLLIPSSSGLAAATMGIMGSLAAFSHVDGSVMVSAFQAASGLITAITPTSAILMGALALSHVSLAVWWRWTSKLIVSLFVVTCGFLAIVAVM</sequence>
<evidence type="ECO:0000256" key="6">
    <source>
        <dbReference type="SAM" id="Phobius"/>
    </source>
</evidence>